<protein>
    <recommendedName>
        <fullName evidence="3">F-box domain-containing protein</fullName>
    </recommendedName>
</protein>
<reference evidence="1 2" key="1">
    <citation type="journal article" date="2018" name="Evol. Lett.">
        <title>Horizontal gene cluster transfer increased hallucinogenic mushroom diversity.</title>
        <authorList>
            <person name="Reynolds H.T."/>
            <person name="Vijayakumar V."/>
            <person name="Gluck-Thaler E."/>
            <person name="Korotkin H.B."/>
            <person name="Matheny P.B."/>
            <person name="Slot J.C."/>
        </authorList>
    </citation>
    <scope>NUCLEOTIDE SEQUENCE [LARGE SCALE GENOMIC DNA]</scope>
    <source>
        <strain evidence="1 2">SRW20</strain>
    </source>
</reference>
<proteinExistence type="predicted"/>
<sequence length="275" mass="31148">MRAGCEGPTTVIAFMRSVCKQWGDIASGVPEMWSRMDIIVTATNYEDGFANKVQHVRERMQSALTISIQPICTRRELRSAFSASHLRPLGQLLEAVERFIVTHHRRLPPVVKQHRMRAYPSPPEPRVVTTTFRATLQGCSSSYQMLPSSITRPWACTLTSLTVRCSLDGALQLGQFYPKLECLRPRARSLPNVPLSLVIDGKMRVLRHFDVPSLESLVLLNPDRGDSPLHSLIEFMDRTSCNLRALGVDFDVEALRTILCRMGNLYHLYIWSNRA</sequence>
<keyword evidence="2" id="KW-1185">Reference proteome</keyword>
<dbReference type="EMBL" id="NHYE01005294">
    <property type="protein sequence ID" value="PPQ75035.1"/>
    <property type="molecule type" value="Genomic_DNA"/>
</dbReference>
<dbReference type="InParanoid" id="A0A409W969"/>
<evidence type="ECO:0000313" key="1">
    <source>
        <dbReference type="EMBL" id="PPQ75035.1"/>
    </source>
</evidence>
<evidence type="ECO:0008006" key="3">
    <source>
        <dbReference type="Google" id="ProtNLM"/>
    </source>
</evidence>
<evidence type="ECO:0000313" key="2">
    <source>
        <dbReference type="Proteomes" id="UP000284706"/>
    </source>
</evidence>
<dbReference type="OrthoDB" id="3219531at2759"/>
<gene>
    <name evidence="1" type="ORF">CVT26_011933</name>
</gene>
<comment type="caution">
    <text evidence="1">The sequence shown here is derived from an EMBL/GenBank/DDBJ whole genome shotgun (WGS) entry which is preliminary data.</text>
</comment>
<dbReference type="Proteomes" id="UP000284706">
    <property type="component" value="Unassembled WGS sequence"/>
</dbReference>
<organism evidence="1 2">
    <name type="scientific">Gymnopilus dilepis</name>
    <dbReference type="NCBI Taxonomy" id="231916"/>
    <lineage>
        <taxon>Eukaryota</taxon>
        <taxon>Fungi</taxon>
        <taxon>Dikarya</taxon>
        <taxon>Basidiomycota</taxon>
        <taxon>Agaricomycotina</taxon>
        <taxon>Agaricomycetes</taxon>
        <taxon>Agaricomycetidae</taxon>
        <taxon>Agaricales</taxon>
        <taxon>Agaricineae</taxon>
        <taxon>Hymenogastraceae</taxon>
        <taxon>Gymnopilus</taxon>
    </lineage>
</organism>
<accession>A0A409W969</accession>
<name>A0A409W969_9AGAR</name>
<dbReference type="AlphaFoldDB" id="A0A409W969"/>